<dbReference type="AlphaFoldDB" id="A0A1Y2FU74"/>
<dbReference type="Proteomes" id="UP000193685">
    <property type="component" value="Unassembled WGS sequence"/>
</dbReference>
<feature type="region of interest" description="Disordered" evidence="1">
    <location>
        <begin position="101"/>
        <end position="149"/>
    </location>
</feature>
<proteinExistence type="predicted"/>
<sequence length="149" mass="16117">MQRKLSGRPLRRPFKPNKEYEALFLNLPIDNADLSQIAKIEAERERKRLLRQETDVVAKRTRPSSTGAAGSWADGAASSLGEKSAKFMKLMGGGKAAGEVTTESLGAATDNKPDKAVKKARKAEAELEKQFKSGMQAKQSGSRRTGLGA</sequence>
<feature type="compositionally biased region" description="Basic and acidic residues" evidence="1">
    <location>
        <begin position="111"/>
        <end position="131"/>
    </location>
</feature>
<dbReference type="Pfam" id="PF15477">
    <property type="entry name" value="SMAP"/>
    <property type="match status" value="1"/>
</dbReference>
<evidence type="ECO:0000313" key="3">
    <source>
        <dbReference type="EMBL" id="ORY87571.1"/>
    </source>
</evidence>
<protein>
    <recommendedName>
        <fullName evidence="2">Small acidic protein-like domain-containing protein</fullName>
    </recommendedName>
</protein>
<comment type="caution">
    <text evidence="3">The sequence shown here is derived from an EMBL/GenBank/DDBJ whole genome shotgun (WGS) entry which is preliminary data.</text>
</comment>
<evidence type="ECO:0000259" key="2">
    <source>
        <dbReference type="Pfam" id="PF15477"/>
    </source>
</evidence>
<dbReference type="GeneID" id="63784974"/>
<name>A0A1Y2FU74_PROLT</name>
<accession>A0A1Y2FU74</accession>
<evidence type="ECO:0000313" key="4">
    <source>
        <dbReference type="Proteomes" id="UP000193685"/>
    </source>
</evidence>
<organism evidence="3 4">
    <name type="scientific">Protomyces lactucae-debilis</name>
    <dbReference type="NCBI Taxonomy" id="2754530"/>
    <lineage>
        <taxon>Eukaryota</taxon>
        <taxon>Fungi</taxon>
        <taxon>Dikarya</taxon>
        <taxon>Ascomycota</taxon>
        <taxon>Taphrinomycotina</taxon>
        <taxon>Taphrinomycetes</taxon>
        <taxon>Taphrinales</taxon>
        <taxon>Protomycetaceae</taxon>
        <taxon>Protomyces</taxon>
    </lineage>
</organism>
<feature type="region of interest" description="Disordered" evidence="1">
    <location>
        <begin position="54"/>
        <end position="77"/>
    </location>
</feature>
<dbReference type="InterPro" id="IPR028124">
    <property type="entry name" value="SMAP_dom"/>
</dbReference>
<keyword evidence="4" id="KW-1185">Reference proteome</keyword>
<feature type="compositionally biased region" description="Low complexity" evidence="1">
    <location>
        <begin position="64"/>
        <end position="77"/>
    </location>
</feature>
<evidence type="ECO:0000256" key="1">
    <source>
        <dbReference type="SAM" id="MobiDB-lite"/>
    </source>
</evidence>
<gene>
    <name evidence="3" type="ORF">BCR37DRAFT_375430</name>
</gene>
<reference evidence="3 4" key="1">
    <citation type="submission" date="2016-07" db="EMBL/GenBank/DDBJ databases">
        <title>Pervasive Adenine N6-methylation of Active Genes in Fungi.</title>
        <authorList>
            <consortium name="DOE Joint Genome Institute"/>
            <person name="Mondo S.J."/>
            <person name="Dannebaum R.O."/>
            <person name="Kuo R.C."/>
            <person name="Labutti K."/>
            <person name="Haridas S."/>
            <person name="Kuo A."/>
            <person name="Salamov A."/>
            <person name="Ahrendt S.R."/>
            <person name="Lipzen A."/>
            <person name="Sullivan W."/>
            <person name="Andreopoulos W.B."/>
            <person name="Clum A."/>
            <person name="Lindquist E."/>
            <person name="Daum C."/>
            <person name="Ramamoorthy G.K."/>
            <person name="Gryganskyi A."/>
            <person name="Culley D."/>
            <person name="Magnuson J.K."/>
            <person name="James T.Y."/>
            <person name="O'Malley M.A."/>
            <person name="Stajich J.E."/>
            <person name="Spatafora J.W."/>
            <person name="Visel A."/>
            <person name="Grigoriev I.V."/>
        </authorList>
    </citation>
    <scope>NUCLEOTIDE SEQUENCE [LARGE SCALE GENOMIC DNA]</scope>
    <source>
        <strain evidence="3 4">12-1054</strain>
    </source>
</reference>
<dbReference type="RefSeq" id="XP_040728066.1">
    <property type="nucleotide sequence ID" value="XM_040868375.1"/>
</dbReference>
<feature type="domain" description="Small acidic protein-like" evidence="2">
    <location>
        <begin position="72"/>
        <end position="148"/>
    </location>
</feature>
<dbReference type="EMBL" id="MCFI01000001">
    <property type="protein sequence ID" value="ORY87571.1"/>
    <property type="molecule type" value="Genomic_DNA"/>
</dbReference>